<evidence type="ECO:0000313" key="2">
    <source>
        <dbReference type="EMBL" id="BAI66033.1"/>
    </source>
</evidence>
<protein>
    <submittedName>
        <fullName evidence="2">Yga2A, Corynebacterium glutamicum LP-6 plasmid pGA2</fullName>
    </submittedName>
</protein>
<dbReference type="AlphaFoldDB" id="D2KYA5"/>
<geneLocation type="plasmid" evidence="2">
    <name>pCGR2</name>
</geneLocation>
<feature type="region of interest" description="Disordered" evidence="1">
    <location>
        <begin position="1"/>
        <end position="43"/>
    </location>
</feature>
<dbReference type="RefSeq" id="WP_012917657.1">
    <property type="nucleotide sequence ID" value="NC_013726.1"/>
</dbReference>
<reference evidence="2" key="1">
    <citation type="journal article" date="2010" name="Appl. Microbiol. Biotechnol.">
        <title>Characterization of a 24-kb plasmid pCGR2 newly isolated from Corynebacterium glutamicum.</title>
        <authorList>
            <person name="Tsuchida Y."/>
            <person name="Kimura S."/>
            <person name="Suzuki N."/>
            <person name="Inui M."/>
            <person name="Yukawa H."/>
        </authorList>
    </citation>
    <scope>NUCLEOTIDE SEQUENCE</scope>
    <source>
        <strain evidence="2">ATCC 14997</strain>
        <plasmid evidence="2">pCGR2</plasmid>
    </source>
</reference>
<sequence>MSKLPESPDLSKRRKPQPPPPAPDSAEVVASWDQPFLENSTQISPEHRKLLHYFEAETGKSRWQLIAHAIENTYGSKH</sequence>
<accession>D2KYA5</accession>
<evidence type="ECO:0000256" key="1">
    <source>
        <dbReference type="SAM" id="MobiDB-lite"/>
    </source>
</evidence>
<keyword evidence="2" id="KW-0614">Plasmid</keyword>
<dbReference type="EMBL" id="AB525231">
    <property type="protein sequence ID" value="BAI66033.1"/>
    <property type="molecule type" value="Genomic_DNA"/>
</dbReference>
<name>D2KYA5_CORGT</name>
<proteinExistence type="predicted"/>
<organism evidence="2">
    <name type="scientific">Corynebacterium glutamicum</name>
    <name type="common">Brevibacterium saccharolyticum</name>
    <dbReference type="NCBI Taxonomy" id="1718"/>
    <lineage>
        <taxon>Bacteria</taxon>
        <taxon>Bacillati</taxon>
        <taxon>Actinomycetota</taxon>
        <taxon>Actinomycetes</taxon>
        <taxon>Mycobacteriales</taxon>
        <taxon>Corynebacteriaceae</taxon>
        <taxon>Corynebacterium</taxon>
    </lineage>
</organism>